<name>A0AAU8ERP0_9MICC</name>
<reference evidence="1" key="1">
    <citation type="submission" date="2024-06" db="EMBL/GenBank/DDBJ databases">
        <title>Biodegradation of dimethachlon by Arthrobacter sp. K5: mechanistic insights and ecological implications.</title>
        <authorList>
            <person name="Hu S."/>
            <person name="Lu P."/>
        </authorList>
    </citation>
    <scope>NUCLEOTIDE SEQUENCE</scope>
    <source>
        <strain evidence="1">K5</strain>
    </source>
</reference>
<dbReference type="RefSeq" id="WP_353712303.1">
    <property type="nucleotide sequence ID" value="NZ_CP159279.1"/>
</dbReference>
<sequence>MTTTKSPGDDEEDKILADFRTLIEKLPPLPPTPLGEWNRDDEAAVRAVGIAWGWLMRTLRTAEAIRLLEHRGFGVECAPLRRSVVEHVIRLHWATTVDTRRFVEAALNKRKHSLGNITLAAEAGTPLPDGALDIIELLKSEADPESDNVSFKNLKSLMKDIPDYQILFQIWLTDTQESHATLTSSEAYVEFDPDEPGLHLHMEPTPHDRYRAMLPSMVLLGTEAFVHLAGIADQLTEPLADIRDRVTQLGTAQNSATGPE</sequence>
<proteinExistence type="predicted"/>
<dbReference type="InterPro" id="IPR043733">
    <property type="entry name" value="DUF5677"/>
</dbReference>
<dbReference type="Pfam" id="PF18928">
    <property type="entry name" value="DUF5677"/>
    <property type="match status" value="1"/>
</dbReference>
<gene>
    <name evidence="1" type="ORF">ABRP34_03670</name>
</gene>
<organism evidence="1">
    <name type="scientific">Arthrobacter sp. K5</name>
    <dbReference type="NCBI Taxonomy" id="2839623"/>
    <lineage>
        <taxon>Bacteria</taxon>
        <taxon>Bacillati</taxon>
        <taxon>Actinomycetota</taxon>
        <taxon>Actinomycetes</taxon>
        <taxon>Micrococcales</taxon>
        <taxon>Micrococcaceae</taxon>
        <taxon>Arthrobacter</taxon>
    </lineage>
</organism>
<protein>
    <submittedName>
        <fullName evidence="1">DUF5677 domain-containing protein</fullName>
    </submittedName>
</protein>
<dbReference type="AlphaFoldDB" id="A0AAU8ERP0"/>
<accession>A0AAU8ERP0</accession>
<evidence type="ECO:0000313" key="1">
    <source>
        <dbReference type="EMBL" id="XCH12127.1"/>
    </source>
</evidence>
<dbReference type="EMBL" id="CP159279">
    <property type="protein sequence ID" value="XCH12127.1"/>
    <property type="molecule type" value="Genomic_DNA"/>
</dbReference>